<reference evidence="2" key="1">
    <citation type="journal article" date="2021" name="Proc. Natl. Acad. Sci. U.S.A.">
        <title>A Catalog of Tens of Thousands of Viruses from Human Metagenomes Reveals Hidden Associations with Chronic Diseases.</title>
        <authorList>
            <person name="Tisza M.J."/>
            <person name="Buck C.B."/>
        </authorList>
    </citation>
    <scope>NUCLEOTIDE SEQUENCE</scope>
    <source>
        <strain evidence="2">Cte0t5</strain>
    </source>
</reference>
<name>A0A8S5LHA4_9CAUD</name>
<feature type="compositionally biased region" description="Basic residues" evidence="1">
    <location>
        <begin position="13"/>
        <end position="27"/>
    </location>
</feature>
<evidence type="ECO:0000313" key="2">
    <source>
        <dbReference type="EMBL" id="DAD69256.1"/>
    </source>
</evidence>
<organism evidence="2">
    <name type="scientific">Myoviridae sp. cte0t5</name>
    <dbReference type="NCBI Taxonomy" id="2823549"/>
    <lineage>
        <taxon>Viruses</taxon>
        <taxon>Duplodnaviria</taxon>
        <taxon>Heunggongvirae</taxon>
        <taxon>Uroviricota</taxon>
        <taxon>Caudoviricetes</taxon>
    </lineage>
</organism>
<accession>A0A8S5LHA4</accession>
<protein>
    <submittedName>
        <fullName evidence="2">Uncharacterized protein</fullName>
    </submittedName>
</protein>
<feature type="region of interest" description="Disordered" evidence="1">
    <location>
        <begin position="1"/>
        <end position="43"/>
    </location>
</feature>
<sequence length="43" mass="5129">MSLRKEWTASRGTRQRRPMRPTNRLRFHNPSGSVCGAYTRPRR</sequence>
<evidence type="ECO:0000256" key="1">
    <source>
        <dbReference type="SAM" id="MobiDB-lite"/>
    </source>
</evidence>
<dbReference type="EMBL" id="BK014717">
    <property type="protein sequence ID" value="DAD69256.1"/>
    <property type="molecule type" value="Genomic_DNA"/>
</dbReference>
<proteinExistence type="predicted"/>